<dbReference type="AlphaFoldDB" id="A0A382G7G8"/>
<dbReference type="SUPFAM" id="SSF54862">
    <property type="entry name" value="4Fe-4S ferredoxins"/>
    <property type="match status" value="1"/>
</dbReference>
<name>A0A382G7G8_9ZZZZ</name>
<feature type="domain" description="4Fe-4S ferredoxin-type" evidence="1">
    <location>
        <begin position="1"/>
        <end position="20"/>
    </location>
</feature>
<organism evidence="2">
    <name type="scientific">marine metagenome</name>
    <dbReference type="NCBI Taxonomy" id="408172"/>
    <lineage>
        <taxon>unclassified sequences</taxon>
        <taxon>metagenomes</taxon>
        <taxon>ecological metagenomes</taxon>
    </lineage>
</organism>
<reference evidence="2" key="1">
    <citation type="submission" date="2018-05" db="EMBL/GenBank/DDBJ databases">
        <authorList>
            <person name="Lanie J.A."/>
            <person name="Ng W.-L."/>
            <person name="Kazmierczak K.M."/>
            <person name="Andrzejewski T.M."/>
            <person name="Davidsen T.M."/>
            <person name="Wayne K.J."/>
            <person name="Tettelin H."/>
            <person name="Glass J.I."/>
            <person name="Rusch D."/>
            <person name="Podicherti R."/>
            <person name="Tsui H.-C.T."/>
            <person name="Winkler M.E."/>
        </authorList>
    </citation>
    <scope>NUCLEOTIDE SEQUENCE</scope>
</reference>
<protein>
    <recommendedName>
        <fullName evidence="1">4Fe-4S ferredoxin-type domain-containing protein</fullName>
    </recommendedName>
</protein>
<dbReference type="InterPro" id="IPR017896">
    <property type="entry name" value="4Fe4S_Fe-S-bd"/>
</dbReference>
<dbReference type="Gene3D" id="3.30.70.3270">
    <property type="match status" value="1"/>
</dbReference>
<accession>A0A382G7G8</accession>
<dbReference type="EMBL" id="UINC01053789">
    <property type="protein sequence ID" value="SVB70745.1"/>
    <property type="molecule type" value="Genomic_DNA"/>
</dbReference>
<sequence>MYCGICVEVCPFDALFWSPDYEYSEYKMTSLLHDKERLNEWLETIPETQPLES</sequence>
<gene>
    <name evidence="2" type="ORF">METZ01_LOCUS223599</name>
</gene>
<evidence type="ECO:0000259" key="1">
    <source>
        <dbReference type="PROSITE" id="PS51379"/>
    </source>
</evidence>
<proteinExistence type="predicted"/>
<dbReference type="Pfam" id="PF00037">
    <property type="entry name" value="Fer4"/>
    <property type="match status" value="1"/>
</dbReference>
<evidence type="ECO:0000313" key="2">
    <source>
        <dbReference type="EMBL" id="SVB70745.1"/>
    </source>
</evidence>
<dbReference type="PROSITE" id="PS51379">
    <property type="entry name" value="4FE4S_FER_2"/>
    <property type="match status" value="1"/>
</dbReference>